<feature type="transmembrane region" description="Helical" evidence="6">
    <location>
        <begin position="543"/>
        <end position="563"/>
    </location>
</feature>
<keyword evidence="8" id="KW-1185">Reference proteome</keyword>
<dbReference type="OrthoDB" id="6493944at2759"/>
<feature type="transmembrane region" description="Helical" evidence="6">
    <location>
        <begin position="118"/>
        <end position="137"/>
    </location>
</feature>
<evidence type="ECO:0000256" key="1">
    <source>
        <dbReference type="ARBA" id="ARBA00004141"/>
    </source>
</evidence>
<feature type="transmembrane region" description="Helical" evidence="6">
    <location>
        <begin position="501"/>
        <end position="531"/>
    </location>
</feature>
<feature type="transmembrane region" description="Helical" evidence="6">
    <location>
        <begin position="46"/>
        <end position="68"/>
    </location>
</feature>
<evidence type="ECO:0000313" key="7">
    <source>
        <dbReference type="EMBL" id="OQV21719.1"/>
    </source>
</evidence>
<comment type="caution">
    <text evidence="7">The sequence shown here is derived from an EMBL/GenBank/DDBJ whole genome shotgun (WGS) entry which is preliminary data.</text>
</comment>
<dbReference type="GO" id="GO:0015556">
    <property type="term" value="F:C4-dicarboxylate transmembrane transporter activity"/>
    <property type="evidence" value="ECO:0007669"/>
    <property type="project" value="UniProtKB-ARBA"/>
</dbReference>
<reference evidence="8" key="1">
    <citation type="submission" date="2017-01" db="EMBL/GenBank/DDBJ databases">
        <title>Comparative genomics of anhydrobiosis in the tardigrade Hypsibius dujardini.</title>
        <authorList>
            <person name="Yoshida Y."/>
            <person name="Koutsovoulos G."/>
            <person name="Laetsch D."/>
            <person name="Stevens L."/>
            <person name="Kumar S."/>
            <person name="Horikawa D."/>
            <person name="Ishino K."/>
            <person name="Komine S."/>
            <person name="Tomita M."/>
            <person name="Blaxter M."/>
            <person name="Arakawa K."/>
        </authorList>
    </citation>
    <scope>NUCLEOTIDE SEQUENCE [LARGE SCALE GENOMIC DNA]</scope>
    <source>
        <strain evidence="8">Z151</strain>
    </source>
</reference>
<comment type="similarity">
    <text evidence="2">Belongs to the SLC13A/DASS transporter (TC 2.A.47) family. NADC subfamily.</text>
</comment>
<feature type="transmembrane region" description="Helical" evidence="6">
    <location>
        <begin position="461"/>
        <end position="481"/>
    </location>
</feature>
<feature type="transmembrane region" description="Helical" evidence="6">
    <location>
        <begin position="80"/>
        <end position="98"/>
    </location>
</feature>
<dbReference type="Proteomes" id="UP000192578">
    <property type="component" value="Unassembled WGS sequence"/>
</dbReference>
<keyword evidence="5 6" id="KW-0472">Membrane</keyword>
<dbReference type="GO" id="GO:0005310">
    <property type="term" value="F:dicarboxylic acid transmembrane transporter activity"/>
    <property type="evidence" value="ECO:0007669"/>
    <property type="project" value="UniProtKB-ARBA"/>
</dbReference>
<gene>
    <name evidence="7" type="ORF">BV898_04298</name>
</gene>
<evidence type="ECO:0000256" key="4">
    <source>
        <dbReference type="ARBA" id="ARBA00022989"/>
    </source>
</evidence>
<dbReference type="PANTHER" id="PTHR10283">
    <property type="entry name" value="SOLUTE CARRIER FAMILY 13 MEMBER"/>
    <property type="match status" value="1"/>
</dbReference>
<dbReference type="EMBL" id="MTYJ01000021">
    <property type="protein sequence ID" value="OQV21719.1"/>
    <property type="molecule type" value="Genomic_DNA"/>
</dbReference>
<accession>A0A1W0X2N2</accession>
<feature type="transmembrane region" description="Helical" evidence="6">
    <location>
        <begin position="406"/>
        <end position="428"/>
    </location>
</feature>
<organism evidence="7 8">
    <name type="scientific">Hypsibius exemplaris</name>
    <name type="common">Freshwater tardigrade</name>
    <dbReference type="NCBI Taxonomy" id="2072580"/>
    <lineage>
        <taxon>Eukaryota</taxon>
        <taxon>Metazoa</taxon>
        <taxon>Ecdysozoa</taxon>
        <taxon>Tardigrada</taxon>
        <taxon>Eutardigrada</taxon>
        <taxon>Parachela</taxon>
        <taxon>Hypsibioidea</taxon>
        <taxon>Hypsibiidae</taxon>
        <taxon>Hypsibius</taxon>
    </lineage>
</organism>
<evidence type="ECO:0000256" key="2">
    <source>
        <dbReference type="ARBA" id="ARBA00006772"/>
    </source>
</evidence>
<evidence type="ECO:0000256" key="3">
    <source>
        <dbReference type="ARBA" id="ARBA00022692"/>
    </source>
</evidence>
<evidence type="ECO:0000313" key="8">
    <source>
        <dbReference type="Proteomes" id="UP000192578"/>
    </source>
</evidence>
<dbReference type="InterPro" id="IPR001898">
    <property type="entry name" value="SLC13A/DASS"/>
</dbReference>
<comment type="subcellular location">
    <subcellularLocation>
        <location evidence="1">Membrane</location>
        <topology evidence="1">Multi-pass membrane protein</topology>
    </subcellularLocation>
</comment>
<keyword evidence="4 6" id="KW-1133">Transmembrane helix</keyword>
<name>A0A1W0X2N2_HYPEX</name>
<evidence type="ECO:0000256" key="5">
    <source>
        <dbReference type="ARBA" id="ARBA00023136"/>
    </source>
</evidence>
<protein>
    <submittedName>
        <fullName evidence="7">Solute carrier family 13 member 2</fullName>
    </submittedName>
</protein>
<feature type="transmembrane region" description="Helical" evidence="6">
    <location>
        <begin position="375"/>
        <end position="394"/>
    </location>
</feature>
<feature type="transmembrane region" description="Helical" evidence="6">
    <location>
        <begin position="265"/>
        <end position="289"/>
    </location>
</feature>
<proteinExistence type="inferred from homology"/>
<dbReference type="AlphaFoldDB" id="A0A1W0X2N2"/>
<keyword evidence="3 6" id="KW-0812">Transmembrane</keyword>
<feature type="transmembrane region" description="Helical" evidence="6">
    <location>
        <begin position="309"/>
        <end position="334"/>
    </location>
</feature>
<dbReference type="CDD" id="cd01115">
    <property type="entry name" value="SLC13_permease"/>
    <property type="match status" value="1"/>
</dbReference>
<sequence length="635" mass="69450">MAFRCLRRFWKQLFVIAVPLIFLPLPLLIATKPACCAYVIAVMGVFWLSEVVPMAVVSLLPVILLPLLGVQTSKDVCRNYFKDSVMLFVGSLIVAVAVEESNLHKRMALRVLMLVGSKPRWLMLGFMCISGFLSMWMSNTATTAMITPITEAVVLELFKRKRNGGSTVSAITTAAVSPGSVTGHYLKASAAKSARTSYAMSSLSLNPLLLNGDTHSERDLEHAGYDNVALDEKSAGDAEAGVKRPAEPFSIKDLTPDELHIAKGLVLCVAYAANIGGTATLTGTLPNIVFKGQIDVLYGPATGVNFATFLLYSLPGTVLTLFAAFLWMQWVFIAKCTCRRNRNRNTALEDEDNLRNSVALSQTIRDKYAELGPMGFGETSVLCLFIALVASWMFRSPQFVPGWEIFFPKGYVTDATPAILISFLFFIWPSRLWSSKTDQETTGKVQSAPTILTWKSMKRKFPWDVFLLLGGAIALADGTQASGLTEWLKDQMHHFSVLPPWAIVIVISLLIATVTEFASNGAIATIFLPVLAKLAEVSDVNPLYFMIPATIACSFAFMLPVATPPNAIAFGCGYVKVWDMIKAGAMLNIIAIFLLVVNVHTMGVWVFDLLNKPEWLLAAANGDLSRSAYNLTRGH</sequence>
<dbReference type="Pfam" id="PF00939">
    <property type="entry name" value="Na_sulph_symp"/>
    <property type="match status" value="1"/>
</dbReference>
<feature type="transmembrane region" description="Helical" evidence="6">
    <location>
        <begin position="583"/>
        <end position="607"/>
    </location>
</feature>
<dbReference type="GO" id="GO:0005886">
    <property type="term" value="C:plasma membrane"/>
    <property type="evidence" value="ECO:0007669"/>
    <property type="project" value="TreeGrafter"/>
</dbReference>
<dbReference type="PANTHER" id="PTHR10283:SF82">
    <property type="entry name" value="SOLUTE CARRIER FAMILY 13 MEMBER 2"/>
    <property type="match status" value="1"/>
</dbReference>
<evidence type="ECO:0000256" key="6">
    <source>
        <dbReference type="SAM" id="Phobius"/>
    </source>
</evidence>